<dbReference type="GeneID" id="22831180"/>
<dbReference type="OrthoDB" id="3943268at2759"/>
<dbReference type="JaponicusDB" id="SJAG_06640"/>
<sequence length="144" mass="16031">MYLKERFLHGTAYDDENTAFDLQAGHTRRTATIVYGRTDEMPGVGSSNLLTQSLVVSKLWQDLLEIDVSLELNAPSSNSEEDSRVIALALKSHTKRRSILQRLLLCVMKTDSVSLLVSPCLTGFPSVRHQSLLPPRLSFNACRA</sequence>
<accession>T0T6C5</accession>
<proteinExistence type="predicted"/>
<dbReference type="RefSeq" id="XP_011049082.1">
    <property type="nucleotide sequence ID" value="XM_011050780.1"/>
</dbReference>
<organism evidence="1 2">
    <name type="scientific">Schizosaccharomyces japonicus (strain yFS275 / FY16936)</name>
    <name type="common">Fission yeast</name>
    <dbReference type="NCBI Taxonomy" id="402676"/>
    <lineage>
        <taxon>Eukaryota</taxon>
        <taxon>Fungi</taxon>
        <taxon>Dikarya</taxon>
        <taxon>Ascomycota</taxon>
        <taxon>Taphrinomycotina</taxon>
        <taxon>Schizosaccharomycetes</taxon>
        <taxon>Schizosaccharomycetales</taxon>
        <taxon>Schizosaccharomycetaceae</taxon>
        <taxon>Schizosaccharomyces</taxon>
    </lineage>
</organism>
<dbReference type="HOGENOM" id="CLU_1797584_0_0_1"/>
<keyword evidence="2" id="KW-1185">Reference proteome</keyword>
<evidence type="ECO:0000313" key="1">
    <source>
        <dbReference type="EMBL" id="EQC52959.1"/>
    </source>
</evidence>
<dbReference type="EMBL" id="KE651178">
    <property type="protein sequence ID" value="EQC52959.1"/>
    <property type="molecule type" value="Genomic_DNA"/>
</dbReference>
<evidence type="ECO:0000313" key="2">
    <source>
        <dbReference type="Proteomes" id="UP000001744"/>
    </source>
</evidence>
<protein>
    <submittedName>
        <fullName evidence="1">Uncharacterized protein</fullName>
    </submittedName>
</protein>
<reference evidence="1 2" key="1">
    <citation type="journal article" date="2011" name="Science">
        <title>Comparative functional genomics of the fission yeasts.</title>
        <authorList>
            <person name="Rhind N."/>
            <person name="Chen Z."/>
            <person name="Yassour M."/>
            <person name="Thompson D.A."/>
            <person name="Haas B.J."/>
            <person name="Habib N."/>
            <person name="Wapinski I."/>
            <person name="Roy S."/>
            <person name="Lin M.F."/>
            <person name="Heiman D.I."/>
            <person name="Young S.K."/>
            <person name="Furuya K."/>
            <person name="Guo Y."/>
            <person name="Pidoux A."/>
            <person name="Chen H.M."/>
            <person name="Robbertse B."/>
            <person name="Goldberg J.M."/>
            <person name="Aoki K."/>
            <person name="Bayne E.H."/>
            <person name="Berlin A.M."/>
            <person name="Desjardins C.A."/>
            <person name="Dobbs E."/>
            <person name="Dukaj L."/>
            <person name="Fan L."/>
            <person name="FitzGerald M.G."/>
            <person name="French C."/>
            <person name="Gujja S."/>
            <person name="Hansen K."/>
            <person name="Keifenheim D."/>
            <person name="Levin J.Z."/>
            <person name="Mosher R.A."/>
            <person name="Mueller C.A."/>
            <person name="Pfiffner J."/>
            <person name="Priest M."/>
            <person name="Russ C."/>
            <person name="Smialowska A."/>
            <person name="Swoboda P."/>
            <person name="Sykes S.M."/>
            <person name="Vaughn M."/>
            <person name="Vengrova S."/>
            <person name="Yoder R."/>
            <person name="Zeng Q."/>
            <person name="Allshire R."/>
            <person name="Baulcombe D."/>
            <person name="Birren B.W."/>
            <person name="Brown W."/>
            <person name="Ekwall K."/>
            <person name="Kellis M."/>
            <person name="Leatherwood J."/>
            <person name="Levin H."/>
            <person name="Margalit H."/>
            <person name="Martienssen R."/>
            <person name="Nieduszynski C.A."/>
            <person name="Spatafora J.W."/>
            <person name="Friedman N."/>
            <person name="Dalgaard J.Z."/>
            <person name="Baumann P."/>
            <person name="Niki H."/>
            <person name="Regev A."/>
            <person name="Nusbaum C."/>
        </authorList>
    </citation>
    <scope>NUCLEOTIDE SEQUENCE [LARGE SCALE GENOMIC DNA]</scope>
    <source>
        <strain evidence="2">yFS275 / FY16936</strain>
    </source>
</reference>
<gene>
    <name evidence="1" type="ORF">SJAG_06640</name>
</gene>
<dbReference type="Proteomes" id="UP000001744">
    <property type="component" value="Unassembled WGS sequence"/>
</dbReference>
<dbReference type="VEuPathDB" id="FungiDB:SJAG_06640"/>
<dbReference type="AlphaFoldDB" id="T0T6C5"/>
<name>T0T6C5_SCHJY</name>